<dbReference type="Proteomes" id="UP001190700">
    <property type="component" value="Unassembled WGS sequence"/>
</dbReference>
<sequence length="123" mass="13822">MTNHATKNDPLPAGRAGRLYQDREFSAAGLDLSSYDFEDPDREATADSTTDRDDRRAALLDLIKGRVLTAGVGQSNQEEHAALRQLARMAPRPVLAHEYRLRREDRAADWRPTEATKRHPTAL</sequence>
<comment type="caution">
    <text evidence="2">The sequence shown here is derived from an EMBL/GenBank/DDBJ whole genome shotgun (WGS) entry which is preliminary data.</text>
</comment>
<reference evidence="2 3" key="1">
    <citation type="journal article" date="2015" name="Genome Biol. Evol.">
        <title>Comparative Genomics of a Bacterivorous Green Alga Reveals Evolutionary Causalities and Consequences of Phago-Mixotrophic Mode of Nutrition.</title>
        <authorList>
            <person name="Burns J.A."/>
            <person name="Paasch A."/>
            <person name="Narechania A."/>
            <person name="Kim E."/>
        </authorList>
    </citation>
    <scope>NUCLEOTIDE SEQUENCE [LARGE SCALE GENOMIC DNA]</scope>
    <source>
        <strain evidence="2 3">PLY_AMNH</strain>
    </source>
</reference>
<feature type="compositionally biased region" description="Basic and acidic residues" evidence="1">
    <location>
        <begin position="42"/>
        <end position="52"/>
    </location>
</feature>
<name>A0AAE0L470_9CHLO</name>
<feature type="compositionally biased region" description="Basic and acidic residues" evidence="1">
    <location>
        <begin position="102"/>
        <end position="117"/>
    </location>
</feature>
<evidence type="ECO:0000313" key="2">
    <source>
        <dbReference type="EMBL" id="KAK3271516.1"/>
    </source>
</evidence>
<dbReference type="EMBL" id="LGRX02009669">
    <property type="protein sequence ID" value="KAK3271516.1"/>
    <property type="molecule type" value="Genomic_DNA"/>
</dbReference>
<evidence type="ECO:0000313" key="3">
    <source>
        <dbReference type="Proteomes" id="UP001190700"/>
    </source>
</evidence>
<organism evidence="2 3">
    <name type="scientific">Cymbomonas tetramitiformis</name>
    <dbReference type="NCBI Taxonomy" id="36881"/>
    <lineage>
        <taxon>Eukaryota</taxon>
        <taxon>Viridiplantae</taxon>
        <taxon>Chlorophyta</taxon>
        <taxon>Pyramimonadophyceae</taxon>
        <taxon>Pyramimonadales</taxon>
        <taxon>Pyramimonadaceae</taxon>
        <taxon>Cymbomonas</taxon>
    </lineage>
</organism>
<feature type="region of interest" description="Disordered" evidence="1">
    <location>
        <begin position="31"/>
        <end position="52"/>
    </location>
</feature>
<dbReference type="AlphaFoldDB" id="A0AAE0L470"/>
<protein>
    <submittedName>
        <fullName evidence="2">Uncharacterized protein</fullName>
    </submittedName>
</protein>
<keyword evidence="3" id="KW-1185">Reference proteome</keyword>
<accession>A0AAE0L470</accession>
<proteinExistence type="predicted"/>
<gene>
    <name evidence="2" type="ORF">CYMTET_20142</name>
</gene>
<evidence type="ECO:0000256" key="1">
    <source>
        <dbReference type="SAM" id="MobiDB-lite"/>
    </source>
</evidence>
<feature type="region of interest" description="Disordered" evidence="1">
    <location>
        <begin position="102"/>
        <end position="123"/>
    </location>
</feature>